<evidence type="ECO:0000259" key="11">
    <source>
        <dbReference type="Pfam" id="PF25994"/>
    </source>
</evidence>
<dbReference type="InterPro" id="IPR058781">
    <property type="entry name" value="HH_AprE-like"/>
</dbReference>
<evidence type="ECO:0000256" key="4">
    <source>
        <dbReference type="ARBA" id="ARBA00022475"/>
    </source>
</evidence>
<reference evidence="13 15" key="1">
    <citation type="submission" date="2015-03" db="EMBL/GenBank/DDBJ databases">
        <authorList>
            <person name="Lepp D."/>
            <person name="Hassan Y.I."/>
            <person name="Li X.-Z."/>
            <person name="Zhou T."/>
        </authorList>
    </citation>
    <scope>NUCLEOTIDE SEQUENCE [LARGE SCALE GENOMIC DNA]</scope>
    <source>
        <strain evidence="13 15">Cr7-05</strain>
    </source>
</reference>
<sequence>MVTTKPTPYSATPYILSGFVAIFVTFGIFGVWAATAPLDSAIVAPGIVAVESNRKLIQHLEGGIVAEIMVREGEHVEAQQVLVRLLPVQADANSAMLQSRLTTLFATQMRLESERAALVEPVFGEASTMIDPSGWPAAIKTQQEIFLERRAIRDSKISILRSRIEQFEQQITGLTVQHDAVLEQKLSLEDEIARLKSGQSSGVVSANQITAMERDGAALAGGYGQLLAQLAQARQSIIETELQIVQITQEYQEDAAVELKDTVTEINELSERLTVAEDVRDRTLIRAPQSGVVQNIKLHTAGGVLRPAETIMEIVPQDEQLIISARIRPLDIDSVAPGQMSEVKFPAFSNRSMPTIMGTVDVVSADLIYPEPGRGDPYYEARISVADVDVPDLIKGRLLPGMPADAMIITGERTLMDYLVKPISDSLDKSMREQ</sequence>
<dbReference type="PATRIC" id="fig|728005.3.peg.3575"/>
<feature type="transmembrane region" description="Helical" evidence="9">
    <location>
        <begin position="12"/>
        <end position="34"/>
    </location>
</feature>
<evidence type="ECO:0000259" key="12">
    <source>
        <dbReference type="Pfam" id="PF26002"/>
    </source>
</evidence>
<dbReference type="Pfam" id="PF26002">
    <property type="entry name" value="Beta-barrel_AprE"/>
    <property type="match status" value="1"/>
</dbReference>
<evidence type="ECO:0000256" key="9">
    <source>
        <dbReference type="RuleBase" id="RU365093"/>
    </source>
</evidence>
<dbReference type="Pfam" id="PF25994">
    <property type="entry name" value="HH_AprE"/>
    <property type="match status" value="1"/>
</dbReference>
<keyword evidence="7 9" id="KW-1133">Transmembrane helix</keyword>
<evidence type="ECO:0000313" key="15">
    <source>
        <dbReference type="Proteomes" id="UP000033519"/>
    </source>
</evidence>
<evidence type="ECO:0000256" key="7">
    <source>
        <dbReference type="ARBA" id="ARBA00022989"/>
    </source>
</evidence>
<evidence type="ECO:0000256" key="1">
    <source>
        <dbReference type="ARBA" id="ARBA00004377"/>
    </source>
</evidence>
<keyword evidence="15" id="KW-1185">Reference proteome</keyword>
<dbReference type="STRING" id="728005.SAMN04488059_12627"/>
<gene>
    <name evidence="14" type="ORF">SAMN04488059_12627</name>
    <name evidence="13" type="ORF">WH91_05745</name>
</gene>
<evidence type="ECO:0000313" key="14">
    <source>
        <dbReference type="EMBL" id="SFD18219.1"/>
    </source>
</evidence>
<dbReference type="InterPro" id="IPR010129">
    <property type="entry name" value="T1SS_HlyD"/>
</dbReference>
<dbReference type="RefSeq" id="WP_046170039.1">
    <property type="nucleotide sequence ID" value="NZ_FOMB01000026.1"/>
</dbReference>
<name>A0A0F5PZC6_9HYPH</name>
<evidence type="ECO:0000256" key="2">
    <source>
        <dbReference type="ARBA" id="ARBA00009477"/>
    </source>
</evidence>
<dbReference type="PANTHER" id="PTHR30386:SF17">
    <property type="entry name" value="ALKALINE PROTEASE SECRETION PROTEIN APRE"/>
    <property type="match status" value="1"/>
</dbReference>
<feature type="domain" description="AprE-like long alpha-helical hairpin" evidence="11">
    <location>
        <begin position="90"/>
        <end position="279"/>
    </location>
</feature>
<evidence type="ECO:0000256" key="6">
    <source>
        <dbReference type="ARBA" id="ARBA00022692"/>
    </source>
</evidence>
<evidence type="ECO:0000256" key="3">
    <source>
        <dbReference type="ARBA" id="ARBA00022448"/>
    </source>
</evidence>
<feature type="coiled-coil region" evidence="10">
    <location>
        <begin position="230"/>
        <end position="279"/>
    </location>
</feature>
<keyword evidence="4 9" id="KW-1003">Cell membrane</keyword>
<dbReference type="PANTHER" id="PTHR30386">
    <property type="entry name" value="MEMBRANE FUSION SUBUNIT OF EMRAB-TOLC MULTIDRUG EFFLUX PUMP"/>
    <property type="match status" value="1"/>
</dbReference>
<comment type="similarity">
    <text evidence="2 9">Belongs to the membrane fusion protein (MFP) (TC 8.A.1) family.</text>
</comment>
<keyword evidence="8 9" id="KW-0472">Membrane</keyword>
<evidence type="ECO:0000256" key="10">
    <source>
        <dbReference type="SAM" id="Coils"/>
    </source>
</evidence>
<dbReference type="EMBL" id="LAPV01000072">
    <property type="protein sequence ID" value="KKC33960.1"/>
    <property type="molecule type" value="Genomic_DNA"/>
</dbReference>
<reference evidence="14 16" key="2">
    <citation type="submission" date="2016-10" db="EMBL/GenBank/DDBJ databases">
        <authorList>
            <person name="de Groot N.N."/>
        </authorList>
    </citation>
    <scope>NUCLEOTIDE SEQUENCE [LARGE SCALE GENOMIC DNA]</scope>
    <source>
        <strain evidence="14 16">CGMCC 1.10210</strain>
    </source>
</reference>
<accession>A0A0F5PZC6</accession>
<organism evidence="14 16">
    <name type="scientific">Devosia psychrophila</name>
    <dbReference type="NCBI Taxonomy" id="728005"/>
    <lineage>
        <taxon>Bacteria</taxon>
        <taxon>Pseudomonadati</taxon>
        <taxon>Pseudomonadota</taxon>
        <taxon>Alphaproteobacteria</taxon>
        <taxon>Hyphomicrobiales</taxon>
        <taxon>Devosiaceae</taxon>
        <taxon>Devosia</taxon>
    </lineage>
</organism>
<comment type="subcellular location">
    <subcellularLocation>
        <location evidence="1 9">Cell inner membrane</location>
        <topology evidence="1 9">Single-pass membrane protein</topology>
    </subcellularLocation>
</comment>
<dbReference type="InterPro" id="IPR058982">
    <property type="entry name" value="Beta-barrel_AprE"/>
</dbReference>
<dbReference type="Proteomes" id="UP000033519">
    <property type="component" value="Unassembled WGS sequence"/>
</dbReference>
<proteinExistence type="inferred from homology"/>
<evidence type="ECO:0000256" key="8">
    <source>
        <dbReference type="ARBA" id="ARBA00023136"/>
    </source>
</evidence>
<dbReference type="InterPro" id="IPR050739">
    <property type="entry name" value="MFP"/>
</dbReference>
<protein>
    <recommendedName>
        <fullName evidence="9">Membrane fusion protein (MFP) family protein</fullName>
    </recommendedName>
</protein>
<dbReference type="NCBIfam" id="TIGR01843">
    <property type="entry name" value="type_I_hlyD"/>
    <property type="match status" value="1"/>
</dbReference>
<dbReference type="OrthoDB" id="9810980at2"/>
<keyword evidence="6 9" id="KW-0812">Transmembrane</keyword>
<dbReference type="Proteomes" id="UP000182258">
    <property type="component" value="Unassembled WGS sequence"/>
</dbReference>
<dbReference type="GO" id="GO:0005886">
    <property type="term" value="C:plasma membrane"/>
    <property type="evidence" value="ECO:0007669"/>
    <property type="project" value="UniProtKB-SubCell"/>
</dbReference>
<feature type="domain" description="AprE-like beta-barrel" evidence="12">
    <location>
        <begin position="321"/>
        <end position="411"/>
    </location>
</feature>
<dbReference type="GO" id="GO:0015031">
    <property type="term" value="P:protein transport"/>
    <property type="evidence" value="ECO:0007669"/>
    <property type="project" value="InterPro"/>
</dbReference>
<keyword evidence="5 9" id="KW-0997">Cell inner membrane</keyword>
<dbReference type="EMBL" id="FOMB01000026">
    <property type="protein sequence ID" value="SFD18219.1"/>
    <property type="molecule type" value="Genomic_DNA"/>
</dbReference>
<keyword evidence="3 9" id="KW-0813">Transport</keyword>
<evidence type="ECO:0000313" key="13">
    <source>
        <dbReference type="EMBL" id="KKC33960.1"/>
    </source>
</evidence>
<keyword evidence="10" id="KW-0175">Coiled coil</keyword>
<dbReference type="PRINTS" id="PR01490">
    <property type="entry name" value="RTXTOXIND"/>
</dbReference>
<evidence type="ECO:0000256" key="5">
    <source>
        <dbReference type="ARBA" id="ARBA00022519"/>
    </source>
</evidence>
<evidence type="ECO:0000313" key="16">
    <source>
        <dbReference type="Proteomes" id="UP000182258"/>
    </source>
</evidence>
<dbReference type="AlphaFoldDB" id="A0A0F5PZC6"/>
<dbReference type="Gene3D" id="2.40.30.170">
    <property type="match status" value="1"/>
</dbReference>